<name>A0A0Q2XWZ7_VIBFU</name>
<comment type="subunit">
    <text evidence="11">Homodimer.</text>
</comment>
<evidence type="ECO:0000256" key="6">
    <source>
        <dbReference type="ARBA" id="ARBA00023080"/>
    </source>
</evidence>
<evidence type="ECO:0000256" key="5">
    <source>
        <dbReference type="ARBA" id="ARBA00022842"/>
    </source>
</evidence>
<keyword evidence="3 11" id="KW-0547">Nucleotide-binding</keyword>
<comment type="similarity">
    <text evidence="10 11">Belongs to the YjjX NTPase family.</text>
</comment>
<evidence type="ECO:0000256" key="9">
    <source>
        <dbReference type="ARBA" id="ARBA00048781"/>
    </source>
</evidence>
<comment type="catalytic activity">
    <reaction evidence="9 11">
        <text>XTP + H2O = XDP + phosphate + H(+)</text>
        <dbReference type="Rhea" id="RHEA:28406"/>
        <dbReference type="ChEBI" id="CHEBI:15377"/>
        <dbReference type="ChEBI" id="CHEBI:15378"/>
        <dbReference type="ChEBI" id="CHEBI:43474"/>
        <dbReference type="ChEBI" id="CHEBI:59884"/>
        <dbReference type="ChEBI" id="CHEBI:61314"/>
        <dbReference type="EC" id="3.6.1.73"/>
    </reaction>
</comment>
<dbReference type="GO" id="GO:0103023">
    <property type="term" value="F:ITPase activity"/>
    <property type="evidence" value="ECO:0007669"/>
    <property type="project" value="UniProtKB-EC"/>
</dbReference>
<comment type="cofactor">
    <cofactor evidence="11">
        <name>Mg(2+)</name>
        <dbReference type="ChEBI" id="CHEBI:18420"/>
    </cofactor>
    <cofactor evidence="11">
        <name>Mn(2+)</name>
        <dbReference type="ChEBI" id="CHEBI:29035"/>
    </cofactor>
    <text evidence="11">Binds 1 divalent metal cation per subunit; can use either Mg(2+) or Mn(2+).</text>
</comment>
<dbReference type="Pfam" id="PF01931">
    <property type="entry name" value="NTPase_I-T"/>
    <property type="match status" value="1"/>
</dbReference>
<dbReference type="HAMAP" id="MF_00648">
    <property type="entry name" value="Non_canon_purine_NTPase_YjjX"/>
    <property type="match status" value="1"/>
</dbReference>
<dbReference type="InParanoid" id="A0A0Q2XWZ7"/>
<reference evidence="13 14" key="1">
    <citation type="submission" date="2015-08" db="EMBL/GenBank/DDBJ databases">
        <title>Antibacterial properties of a collection of Vibrionaceae strains.</title>
        <authorList>
            <person name="Giubergia S."/>
        </authorList>
    </citation>
    <scope>NUCLEOTIDE SEQUENCE [LARGE SCALE GENOMIC DNA]</scope>
    <source>
        <strain evidence="13 14">S0821</strain>
    </source>
</reference>
<dbReference type="InterPro" id="IPR050299">
    <property type="entry name" value="YjjX_NTPase"/>
</dbReference>
<feature type="domain" description="Non-canonical purine NTP phosphatase/PRRC1" evidence="12">
    <location>
        <begin position="7"/>
        <end position="165"/>
    </location>
</feature>
<sequence>MKKVIIASLNPAKIRAVESAFSTVFPEHTFAFEGISVPSEVADQPMSDHETKLGALNRVRNAKQHRPGADFYVGLEAGIDAGVTFAWMIIESDTQRGESRSASLMLPPEVLHQLADAHELGDVMDAVFGTENIKQKGGAIGLLTQHHLTRSSVYHQALILALIPFTNPDHFPANL</sequence>
<evidence type="ECO:0000256" key="1">
    <source>
        <dbReference type="ARBA" id="ARBA00001936"/>
    </source>
</evidence>
<dbReference type="RefSeq" id="WP_041942487.1">
    <property type="nucleotide sequence ID" value="NZ_CP046795.1"/>
</dbReference>
<evidence type="ECO:0000256" key="2">
    <source>
        <dbReference type="ARBA" id="ARBA00022723"/>
    </source>
</evidence>
<dbReference type="EMBL" id="LKHS01000014">
    <property type="protein sequence ID" value="KQH85052.1"/>
    <property type="molecule type" value="Genomic_DNA"/>
</dbReference>
<gene>
    <name evidence="13" type="primary">yjjX</name>
    <name evidence="13" type="ORF">AMR76_15970</name>
</gene>
<dbReference type="InterPro" id="IPR029001">
    <property type="entry name" value="ITPase-like_fam"/>
</dbReference>
<dbReference type="GO" id="GO:0000166">
    <property type="term" value="F:nucleotide binding"/>
    <property type="evidence" value="ECO:0007669"/>
    <property type="project" value="UniProtKB-KW"/>
</dbReference>
<dbReference type="GO" id="GO:0046872">
    <property type="term" value="F:metal ion binding"/>
    <property type="evidence" value="ECO:0007669"/>
    <property type="project" value="UniProtKB-KW"/>
</dbReference>
<evidence type="ECO:0000313" key="14">
    <source>
        <dbReference type="Proteomes" id="UP000051221"/>
    </source>
</evidence>
<dbReference type="PANTHER" id="PTHR34699:SF2">
    <property type="entry name" value="NON-CANONICAL PURINE NTP PHOSPHATASE_PRRC1 DOMAIN-CONTAINING PROTEIN"/>
    <property type="match status" value="1"/>
</dbReference>
<evidence type="ECO:0000256" key="3">
    <source>
        <dbReference type="ARBA" id="ARBA00022741"/>
    </source>
</evidence>
<evidence type="ECO:0000313" key="13">
    <source>
        <dbReference type="EMBL" id="KQH85052.1"/>
    </source>
</evidence>
<keyword evidence="2 11" id="KW-0479">Metal-binding</keyword>
<dbReference type="Gene3D" id="3.90.950.10">
    <property type="match status" value="1"/>
</dbReference>
<dbReference type="FunCoup" id="A0A0Q2XWZ7">
    <property type="interactions" value="93"/>
</dbReference>
<evidence type="ECO:0000256" key="4">
    <source>
        <dbReference type="ARBA" id="ARBA00022801"/>
    </source>
</evidence>
<comment type="cofactor">
    <cofactor evidence="1">
        <name>Mn(2+)</name>
        <dbReference type="ChEBI" id="CHEBI:29035"/>
    </cofactor>
</comment>
<dbReference type="SUPFAM" id="SSF52972">
    <property type="entry name" value="ITPase-like"/>
    <property type="match status" value="1"/>
</dbReference>
<organism evidence="13 14">
    <name type="scientific">Vibrio furnissii</name>
    <dbReference type="NCBI Taxonomy" id="29494"/>
    <lineage>
        <taxon>Bacteria</taxon>
        <taxon>Pseudomonadati</taxon>
        <taxon>Pseudomonadota</taxon>
        <taxon>Gammaproteobacteria</taxon>
        <taxon>Vibrionales</taxon>
        <taxon>Vibrionaceae</taxon>
        <taxon>Vibrio</taxon>
    </lineage>
</organism>
<dbReference type="Proteomes" id="UP000051221">
    <property type="component" value="Unassembled WGS sequence"/>
</dbReference>
<dbReference type="PANTHER" id="PTHR34699">
    <property type="match status" value="1"/>
</dbReference>
<dbReference type="OrthoDB" id="6334099at2"/>
<dbReference type="InterPro" id="IPR026533">
    <property type="entry name" value="NTPase/PRRC1"/>
</dbReference>
<keyword evidence="5 11" id="KW-0460">Magnesium</keyword>
<evidence type="ECO:0000259" key="12">
    <source>
        <dbReference type="Pfam" id="PF01931"/>
    </source>
</evidence>
<dbReference type="EC" id="3.6.1.73" evidence="11"/>
<evidence type="ECO:0000256" key="7">
    <source>
        <dbReference type="ARBA" id="ARBA00023211"/>
    </source>
</evidence>
<dbReference type="GO" id="GO:0006772">
    <property type="term" value="P:thiamine metabolic process"/>
    <property type="evidence" value="ECO:0007669"/>
    <property type="project" value="TreeGrafter"/>
</dbReference>
<protein>
    <recommendedName>
        <fullName evidence="11">Inosine/xanthosine triphosphatase</fullName>
        <shortName evidence="11">ITPase/XTPase</shortName>
        <ecNumber evidence="11">3.6.1.73</ecNumber>
    </recommendedName>
    <alternativeName>
        <fullName evidence="11">Non-canonical purine NTP phosphatase</fullName>
    </alternativeName>
    <alternativeName>
        <fullName evidence="11">Non-standard purine NTP phosphatase</fullName>
    </alternativeName>
    <alternativeName>
        <fullName evidence="11">Nucleoside-triphosphate phosphatase</fullName>
        <shortName evidence="11">NTPase</shortName>
    </alternativeName>
</protein>
<dbReference type="NCBIfam" id="NF003459">
    <property type="entry name" value="PRK05074.1"/>
    <property type="match status" value="1"/>
</dbReference>
<keyword evidence="14" id="KW-1185">Reference proteome</keyword>
<comment type="catalytic activity">
    <reaction evidence="8 11">
        <text>ITP + H2O = IDP + phosphate + H(+)</text>
        <dbReference type="Rhea" id="RHEA:28330"/>
        <dbReference type="ChEBI" id="CHEBI:15377"/>
        <dbReference type="ChEBI" id="CHEBI:15378"/>
        <dbReference type="ChEBI" id="CHEBI:43474"/>
        <dbReference type="ChEBI" id="CHEBI:58280"/>
        <dbReference type="ChEBI" id="CHEBI:61402"/>
        <dbReference type="EC" id="3.6.1.73"/>
    </reaction>
</comment>
<comment type="caution">
    <text evidence="11">Lacks conserved residue(s) required for the propagation of feature annotation.</text>
</comment>
<comment type="function">
    <text evidence="11">Phosphatase that hydrolyzes non-canonical purine nucleotides such as XTP and ITP to their respective diphosphate derivatives. Probably excludes non-canonical purines from DNA/RNA precursor pool, thus preventing their incorporation into DNA/RNA and avoiding chromosomal lesions.</text>
</comment>
<keyword evidence="4 11" id="KW-0378">Hydrolase</keyword>
<proteinExistence type="inferred from homology"/>
<dbReference type="InterPro" id="IPR002786">
    <property type="entry name" value="Non_canon_purine_NTPase"/>
</dbReference>
<evidence type="ECO:0000256" key="11">
    <source>
        <dbReference type="HAMAP-Rule" id="MF_00648"/>
    </source>
</evidence>
<dbReference type="NCBIfam" id="TIGR00258">
    <property type="entry name" value="inosine/xanthosine triphosphatase"/>
    <property type="match status" value="1"/>
</dbReference>
<dbReference type="GO" id="GO:0009117">
    <property type="term" value="P:nucleotide metabolic process"/>
    <property type="evidence" value="ECO:0007669"/>
    <property type="project" value="UniProtKB-KW"/>
</dbReference>
<evidence type="ECO:0000256" key="8">
    <source>
        <dbReference type="ARBA" id="ARBA00048174"/>
    </source>
</evidence>
<keyword evidence="6 11" id="KW-0546">Nucleotide metabolism</keyword>
<evidence type="ECO:0000256" key="10">
    <source>
        <dbReference type="ARBA" id="ARBA00060855"/>
    </source>
</evidence>
<dbReference type="AlphaFoldDB" id="A0A0Q2XWZ7"/>
<accession>A0A0Q2XWZ7</accession>
<keyword evidence="7 11" id="KW-0464">Manganese</keyword>
<dbReference type="FunFam" id="3.90.950.10:FF:000002">
    <property type="entry name" value="Inosine/xanthosine triphosphatase"/>
    <property type="match status" value="1"/>
</dbReference>
<comment type="caution">
    <text evidence="13">The sequence shown here is derived from an EMBL/GenBank/DDBJ whole genome shotgun (WGS) entry which is preliminary data.</text>
</comment>